<feature type="transmembrane region" description="Helical" evidence="7">
    <location>
        <begin position="359"/>
        <end position="379"/>
    </location>
</feature>
<comment type="subcellular location">
    <subcellularLocation>
        <location evidence="1">Cell membrane</location>
        <topology evidence="1">Multi-pass membrane protein</topology>
    </subcellularLocation>
</comment>
<comment type="similarity">
    <text evidence="2">Belongs to the ABC-4 integral membrane protein family. LolC/E subfamily.</text>
</comment>
<dbReference type="InterPro" id="IPR025857">
    <property type="entry name" value="MacB_PCD"/>
</dbReference>
<proteinExistence type="inferred from homology"/>
<dbReference type="Pfam" id="PF02687">
    <property type="entry name" value="FtsX"/>
    <property type="match status" value="1"/>
</dbReference>
<dbReference type="GO" id="GO:0044874">
    <property type="term" value="P:lipoprotein localization to outer membrane"/>
    <property type="evidence" value="ECO:0007669"/>
    <property type="project" value="TreeGrafter"/>
</dbReference>
<dbReference type="InterPro" id="IPR051447">
    <property type="entry name" value="Lipoprotein-release_system"/>
</dbReference>
<evidence type="ECO:0000256" key="6">
    <source>
        <dbReference type="ARBA" id="ARBA00023136"/>
    </source>
</evidence>
<accession>A0AAU9DUZ4</accession>
<evidence type="ECO:0000259" key="8">
    <source>
        <dbReference type="Pfam" id="PF02687"/>
    </source>
</evidence>
<keyword evidence="6 7" id="KW-0472">Membrane</keyword>
<keyword evidence="4 7" id="KW-0812">Transmembrane</keyword>
<evidence type="ECO:0000256" key="1">
    <source>
        <dbReference type="ARBA" id="ARBA00004651"/>
    </source>
</evidence>
<evidence type="ECO:0000256" key="5">
    <source>
        <dbReference type="ARBA" id="ARBA00022989"/>
    </source>
</evidence>
<feature type="domain" description="ABC3 transporter permease C-terminal" evidence="8">
    <location>
        <begin position="256"/>
        <end position="386"/>
    </location>
</feature>
<evidence type="ECO:0000256" key="2">
    <source>
        <dbReference type="ARBA" id="ARBA00005236"/>
    </source>
</evidence>
<name>A0AAU9DUZ4_9FUSO</name>
<dbReference type="AlphaFoldDB" id="A0AAU9DUZ4"/>
<feature type="domain" description="MacB-like periplasmic core" evidence="9">
    <location>
        <begin position="17"/>
        <end position="217"/>
    </location>
</feature>
<dbReference type="PANTHER" id="PTHR30489:SF0">
    <property type="entry name" value="LIPOPROTEIN-RELEASING SYSTEM TRANSMEMBRANE PROTEIN LOLE"/>
    <property type="match status" value="1"/>
</dbReference>
<keyword evidence="5 7" id="KW-1133">Transmembrane helix</keyword>
<evidence type="ECO:0000256" key="7">
    <source>
        <dbReference type="SAM" id="Phobius"/>
    </source>
</evidence>
<evidence type="ECO:0000313" key="11">
    <source>
        <dbReference type="Proteomes" id="UP001321582"/>
    </source>
</evidence>
<feature type="transmembrane region" description="Helical" evidence="7">
    <location>
        <begin position="298"/>
        <end position="320"/>
    </location>
</feature>
<evidence type="ECO:0000259" key="9">
    <source>
        <dbReference type="Pfam" id="PF12704"/>
    </source>
</evidence>
<sequence length="393" mass="43728">MIVKMAYRNVFRHKIRTGLTLVTIIFGILIAILGAGLNDGLKKQLIDTYVKTDIATNKIYLKGFYEDKDNNNPLDFMIKDEKKLDKILKGSIYTKRIKFSGKIIKDDLDMPAMFLGVYPNEEKKVFKREKYMLKGNFFKNKNGVVIGSELANNLKLKVGDGITITARTVENSLNADDLIISGIIKTGNPLLDSRLIFLNIDYVKKFIITNGINDIAVLGDIANKDKLKDINCEAVNWKDEVKDVILITQIRGKAFNIVSFILLAMAGITIANTMVMVTMERKQEIGIMMANGMSKSKILKLFIFEGAFVGVIGSFLGVFIGSLVTIHYQKVGIPINAGDSGIDLPLSDKIFMQLEFSKVIGYFILGFVISVVAAFYPAYKATKFNPVEAVNGN</sequence>
<protein>
    <recommendedName>
        <fullName evidence="12">ABC transporter permease</fullName>
    </recommendedName>
</protein>
<dbReference type="InterPro" id="IPR003838">
    <property type="entry name" value="ABC3_permease_C"/>
</dbReference>
<dbReference type="Proteomes" id="UP001321582">
    <property type="component" value="Chromosome"/>
</dbReference>
<evidence type="ECO:0008006" key="12">
    <source>
        <dbReference type="Google" id="ProtNLM"/>
    </source>
</evidence>
<keyword evidence="11" id="KW-1185">Reference proteome</keyword>
<feature type="transmembrane region" description="Helical" evidence="7">
    <location>
        <begin position="254"/>
        <end position="277"/>
    </location>
</feature>
<dbReference type="RefSeq" id="WP_307903941.1">
    <property type="nucleotide sequence ID" value="NZ_AP027059.1"/>
</dbReference>
<evidence type="ECO:0000256" key="4">
    <source>
        <dbReference type="ARBA" id="ARBA00022692"/>
    </source>
</evidence>
<dbReference type="EMBL" id="AP027059">
    <property type="protein sequence ID" value="BDU51099.1"/>
    <property type="molecule type" value="Genomic_DNA"/>
</dbReference>
<dbReference type="GO" id="GO:0098797">
    <property type="term" value="C:plasma membrane protein complex"/>
    <property type="evidence" value="ECO:0007669"/>
    <property type="project" value="TreeGrafter"/>
</dbReference>
<keyword evidence="3" id="KW-1003">Cell membrane</keyword>
<dbReference type="PANTHER" id="PTHR30489">
    <property type="entry name" value="LIPOPROTEIN-RELEASING SYSTEM TRANSMEMBRANE PROTEIN LOLE"/>
    <property type="match status" value="1"/>
</dbReference>
<gene>
    <name evidence="10" type="ORF">HLVA_16680</name>
</gene>
<feature type="transmembrane region" description="Helical" evidence="7">
    <location>
        <begin position="20"/>
        <end position="37"/>
    </location>
</feature>
<dbReference type="Pfam" id="PF12704">
    <property type="entry name" value="MacB_PCD"/>
    <property type="match status" value="1"/>
</dbReference>
<dbReference type="KEGG" id="haby:HLVA_16680"/>
<reference evidence="10 11" key="1">
    <citation type="submission" date="2022-11" db="EMBL/GenBank/DDBJ databases">
        <title>Haliovirga abyssi gen. nov., sp. nov., a mesophilic fermentative bacterium isolated from the Iheya North hydrothermal field and the proposal of Haliovirgaceae fam. nov.</title>
        <authorList>
            <person name="Miyazaki U."/>
            <person name="Tame A."/>
            <person name="Miyazaki J."/>
            <person name="Takai K."/>
            <person name="Sawayama S."/>
            <person name="Kitajima M."/>
            <person name="Okamoto A."/>
            <person name="Nakagawa S."/>
        </authorList>
    </citation>
    <scope>NUCLEOTIDE SEQUENCE [LARGE SCALE GENOMIC DNA]</scope>
    <source>
        <strain evidence="10 11">IC12</strain>
    </source>
</reference>
<organism evidence="10 11">
    <name type="scientific">Haliovirga abyssi</name>
    <dbReference type="NCBI Taxonomy" id="2996794"/>
    <lineage>
        <taxon>Bacteria</taxon>
        <taxon>Fusobacteriati</taxon>
        <taxon>Fusobacteriota</taxon>
        <taxon>Fusobacteriia</taxon>
        <taxon>Fusobacteriales</taxon>
        <taxon>Haliovirgaceae</taxon>
        <taxon>Haliovirga</taxon>
    </lineage>
</organism>
<evidence type="ECO:0000256" key="3">
    <source>
        <dbReference type="ARBA" id="ARBA00022475"/>
    </source>
</evidence>
<evidence type="ECO:0000313" key="10">
    <source>
        <dbReference type="EMBL" id="BDU51099.1"/>
    </source>
</evidence>